<reference evidence="3 4" key="1">
    <citation type="submission" date="2024-04" db="EMBL/GenBank/DDBJ databases">
        <title>Genome sequencing and metabolic network reconstruction of aminoacids and betaine degradation by Anoxynatronum sibiricum.</title>
        <authorList>
            <person name="Detkova E.N."/>
            <person name="Boltjanskaja Y.V."/>
            <person name="Mardanov A.V."/>
            <person name="Kevbrin V."/>
        </authorList>
    </citation>
    <scope>NUCLEOTIDE SEQUENCE [LARGE SCALE GENOMIC DNA]</scope>
    <source>
        <strain evidence="3 4">Z-7981</strain>
    </source>
</reference>
<protein>
    <submittedName>
        <fullName evidence="3">Glycine/sarcosine/betaine reductase selenoprotein B family protein</fullName>
    </submittedName>
</protein>
<keyword evidence="2" id="KW-0560">Oxidoreductase</keyword>
<dbReference type="RefSeq" id="WP_343185767.1">
    <property type="nucleotide sequence ID" value="NZ_JBCITM010000007.1"/>
</dbReference>
<dbReference type="EMBL" id="JBCITM010000007">
    <property type="protein sequence ID" value="MEN1760440.1"/>
    <property type="molecule type" value="Genomic_DNA"/>
</dbReference>
<evidence type="ECO:0000256" key="1">
    <source>
        <dbReference type="ARBA" id="ARBA00022933"/>
    </source>
</evidence>
<evidence type="ECO:0000313" key="3">
    <source>
        <dbReference type="EMBL" id="MEN1760440.1"/>
    </source>
</evidence>
<proteinExistence type="predicted"/>
<dbReference type="Pfam" id="PF07355">
    <property type="entry name" value="GRDB"/>
    <property type="match status" value="1"/>
</dbReference>
<sequence length="158" mass="17275">MAKDGLTYKERIRAKLFEIQIGRPMTAPVIAPVTKPSEKCRVALVTTGGVHLKNQELFTPKNGDHSFRLIPRNTPKSELTITHGHYDETDVRADVNCLLPMDRLEELVAEGYVDSAAANHISFMGYIPDVGPLVKETAPEAAKILLDDGVDIAVLTPG</sequence>
<name>A0ABU9VTE1_9CLOT</name>
<evidence type="ECO:0000256" key="2">
    <source>
        <dbReference type="ARBA" id="ARBA00023002"/>
    </source>
</evidence>
<comment type="caution">
    <text evidence="3">The sequence shown here is derived from an EMBL/GenBank/DDBJ whole genome shotgun (WGS) entry which is preliminary data.</text>
</comment>
<dbReference type="Proteomes" id="UP001407405">
    <property type="component" value="Unassembled WGS sequence"/>
</dbReference>
<gene>
    <name evidence="3" type="ORF">AAIG11_08150</name>
</gene>
<accession>A0ABU9VTE1</accession>
<keyword evidence="4" id="KW-1185">Reference proteome</keyword>
<evidence type="ECO:0000313" key="4">
    <source>
        <dbReference type="Proteomes" id="UP001407405"/>
    </source>
</evidence>
<organism evidence="3 4">
    <name type="scientific">Anoxynatronum sibiricum</name>
    <dbReference type="NCBI Taxonomy" id="210623"/>
    <lineage>
        <taxon>Bacteria</taxon>
        <taxon>Bacillati</taxon>
        <taxon>Bacillota</taxon>
        <taxon>Clostridia</taxon>
        <taxon>Eubacteriales</taxon>
        <taxon>Clostridiaceae</taxon>
        <taxon>Anoxynatronum</taxon>
    </lineage>
</organism>
<dbReference type="InterPro" id="IPR010187">
    <property type="entry name" value="Various_sel_PB"/>
</dbReference>
<keyword evidence="1" id="KW-0712">Selenocysteine</keyword>